<dbReference type="OMA" id="GQFYKPH"/>
<organism evidence="8 9">
    <name type="scientific">Nematostella vectensis</name>
    <name type="common">Starlet sea anemone</name>
    <dbReference type="NCBI Taxonomy" id="45351"/>
    <lineage>
        <taxon>Eukaryota</taxon>
        <taxon>Metazoa</taxon>
        <taxon>Cnidaria</taxon>
        <taxon>Anthozoa</taxon>
        <taxon>Hexacorallia</taxon>
        <taxon>Actiniaria</taxon>
        <taxon>Edwardsiidae</taxon>
        <taxon>Nematostella</taxon>
    </lineage>
</organism>
<evidence type="ECO:0000259" key="7">
    <source>
        <dbReference type="PROSITE" id="PS51471"/>
    </source>
</evidence>
<dbReference type="STRING" id="45351.A7T9Q1"/>
<sequence length="144" mass="16100">MRSGWLRDEEDELVKRISYRVQAYSGLNMTTSEDLQVVNYGIGGHYEPHYDFARDKFTSLGTGNRIATFLSYLSDVEAGGGTVFTRVGATVWPQKGDAAFWYNLKRSGDGDSSTRHAACPVLVGSKWVANKWIHEVGQEFLKPC</sequence>
<dbReference type="GO" id="GO:0031418">
    <property type="term" value="F:L-ascorbic acid binding"/>
    <property type="evidence" value="ECO:0007669"/>
    <property type="project" value="UniProtKB-KW"/>
</dbReference>
<reference evidence="8 9" key="1">
    <citation type="journal article" date="2007" name="Science">
        <title>Sea anemone genome reveals ancestral eumetazoan gene repertoire and genomic organization.</title>
        <authorList>
            <person name="Putnam N.H."/>
            <person name="Srivastava M."/>
            <person name="Hellsten U."/>
            <person name="Dirks B."/>
            <person name="Chapman J."/>
            <person name="Salamov A."/>
            <person name="Terry A."/>
            <person name="Shapiro H."/>
            <person name="Lindquist E."/>
            <person name="Kapitonov V.V."/>
            <person name="Jurka J."/>
            <person name="Genikhovich G."/>
            <person name="Grigoriev I.V."/>
            <person name="Lucas S.M."/>
            <person name="Steele R.E."/>
            <person name="Finnerty J.R."/>
            <person name="Technau U."/>
            <person name="Martindale M.Q."/>
            <person name="Rokhsar D.S."/>
        </authorList>
    </citation>
    <scope>NUCLEOTIDE SEQUENCE [LARGE SCALE GENOMIC DNA]</scope>
    <source>
        <strain evidence="9">CH2 X CH6</strain>
    </source>
</reference>
<evidence type="ECO:0000256" key="1">
    <source>
        <dbReference type="ARBA" id="ARBA00001961"/>
    </source>
</evidence>
<dbReference type="InterPro" id="IPR044862">
    <property type="entry name" value="Pro_4_hyd_alph_FE2OG_OXY"/>
</dbReference>
<dbReference type="EMBL" id="DS473539">
    <property type="protein sequence ID" value="EDO27272.1"/>
    <property type="molecule type" value="Genomic_DNA"/>
</dbReference>
<keyword evidence="6" id="KW-0408">Iron</keyword>
<dbReference type="InterPro" id="IPR045054">
    <property type="entry name" value="P4HA-like"/>
</dbReference>
<evidence type="ECO:0000313" key="9">
    <source>
        <dbReference type="Proteomes" id="UP000001593"/>
    </source>
</evidence>
<dbReference type="AlphaFoldDB" id="A7T9Q1"/>
<accession>A7T9Q1</accession>
<protein>
    <recommendedName>
        <fullName evidence="7">Fe2OG dioxygenase domain-containing protein</fullName>
    </recommendedName>
</protein>
<keyword evidence="5" id="KW-0560">Oxidoreductase</keyword>
<evidence type="ECO:0000256" key="6">
    <source>
        <dbReference type="ARBA" id="ARBA00023004"/>
    </source>
</evidence>
<evidence type="ECO:0000256" key="5">
    <source>
        <dbReference type="ARBA" id="ARBA00023002"/>
    </source>
</evidence>
<dbReference type="GO" id="GO:0004656">
    <property type="term" value="F:procollagen-proline 4-dioxygenase activity"/>
    <property type="evidence" value="ECO:0000318"/>
    <property type="project" value="GO_Central"/>
</dbReference>
<feature type="domain" description="Fe2OG dioxygenase" evidence="7">
    <location>
        <begin position="31"/>
        <end position="135"/>
    </location>
</feature>
<dbReference type="InParanoid" id="A7T9Q1"/>
<dbReference type="Proteomes" id="UP000001593">
    <property type="component" value="Unassembled WGS sequence"/>
</dbReference>
<dbReference type="PANTHER" id="PTHR10869:SF244">
    <property type="entry name" value="PROLYL 4-HYDROXYLASE SUBUNIT ALPHA-2"/>
    <property type="match status" value="1"/>
</dbReference>
<dbReference type="PhylomeDB" id="A7T9Q1"/>
<dbReference type="InterPro" id="IPR006620">
    <property type="entry name" value="Pro_4_hyd_alph"/>
</dbReference>
<dbReference type="Pfam" id="PF13640">
    <property type="entry name" value="2OG-FeII_Oxy_3"/>
    <property type="match status" value="1"/>
</dbReference>
<dbReference type="Gene3D" id="2.60.120.620">
    <property type="entry name" value="q2cbj1_9rhob like domain"/>
    <property type="match status" value="1"/>
</dbReference>
<dbReference type="GO" id="GO:0005506">
    <property type="term" value="F:iron ion binding"/>
    <property type="evidence" value="ECO:0007669"/>
    <property type="project" value="InterPro"/>
</dbReference>
<dbReference type="HOGENOM" id="CLU_058132_4_2_1"/>
<dbReference type="SMART" id="SM00702">
    <property type="entry name" value="P4Hc"/>
    <property type="match status" value="1"/>
</dbReference>
<dbReference type="InterPro" id="IPR005123">
    <property type="entry name" value="Oxoglu/Fe-dep_dioxygenase_dom"/>
</dbReference>
<feature type="non-terminal residue" evidence="8">
    <location>
        <position position="144"/>
    </location>
</feature>
<name>A7T9Q1_NEMVE</name>
<evidence type="ECO:0000256" key="2">
    <source>
        <dbReference type="ARBA" id="ARBA00022723"/>
    </source>
</evidence>
<comment type="cofactor">
    <cofactor evidence="1">
        <name>L-ascorbate</name>
        <dbReference type="ChEBI" id="CHEBI:38290"/>
    </cofactor>
</comment>
<keyword evidence="9" id="KW-1185">Reference proteome</keyword>
<evidence type="ECO:0000313" key="8">
    <source>
        <dbReference type="EMBL" id="EDO27272.1"/>
    </source>
</evidence>
<dbReference type="GO" id="GO:0005783">
    <property type="term" value="C:endoplasmic reticulum"/>
    <property type="evidence" value="ECO:0000318"/>
    <property type="project" value="GO_Central"/>
</dbReference>
<keyword evidence="2" id="KW-0479">Metal-binding</keyword>
<keyword evidence="3" id="KW-0847">Vitamin C</keyword>
<evidence type="ECO:0000256" key="4">
    <source>
        <dbReference type="ARBA" id="ARBA00022964"/>
    </source>
</evidence>
<keyword evidence="4" id="KW-0223">Dioxygenase</keyword>
<dbReference type="eggNOG" id="KOG1591">
    <property type="taxonomic scope" value="Eukaryota"/>
</dbReference>
<evidence type="ECO:0000256" key="3">
    <source>
        <dbReference type="ARBA" id="ARBA00022896"/>
    </source>
</evidence>
<dbReference type="PANTHER" id="PTHR10869">
    <property type="entry name" value="PROLYL 4-HYDROXYLASE ALPHA SUBUNIT"/>
    <property type="match status" value="1"/>
</dbReference>
<dbReference type="PROSITE" id="PS51471">
    <property type="entry name" value="FE2OG_OXY"/>
    <property type="match status" value="1"/>
</dbReference>
<proteinExistence type="predicted"/>
<gene>
    <name evidence="8" type="ORF">NEMVEDRAFT_v1g151555</name>
</gene>